<evidence type="ECO:0000256" key="1">
    <source>
        <dbReference type="ARBA" id="ARBA00022574"/>
    </source>
</evidence>
<evidence type="ECO:0000256" key="2">
    <source>
        <dbReference type="ARBA" id="ARBA00022737"/>
    </source>
</evidence>
<dbReference type="InterPro" id="IPR020472">
    <property type="entry name" value="WD40_PAC1"/>
</dbReference>
<keyword evidence="1 3" id="KW-0853">WD repeat</keyword>
<dbReference type="AlphaFoldDB" id="A0A316Z9V4"/>
<dbReference type="Gene3D" id="1.20.1280.50">
    <property type="match status" value="1"/>
</dbReference>
<feature type="repeat" description="WD" evidence="3">
    <location>
        <begin position="350"/>
        <end position="382"/>
    </location>
</feature>
<sequence>METRRGTDGRRDIVSSVVTTNAATGAAARGRRAQELQLSTSVSDACAADLVAQLPPELALLILAQLSHADIQACLLVSHAWHARAMAGSVWRALFARRADAGWALRPDAEAVWARIADDAGDIDALASQLGASAGLDDHAGPSRRALHWHDLYRARHALARRWNLLPGAAGPSRSQLSSPPTPMTPSGAALSATALAHSLAFSSPQPGRVVHTSTQGEAIALPALQPVTRHLRGHTDYVYSVRSDLGLWTPRANVLAALRASRPRGFCRADGFETQDEAEERSAHRARLRGERYQGPGFARRQPFAAPASPGHADDVLRGLGTRGRIVSCSRDRTIRVWDGQTGACIYTLVGHTASAVCLAYDDELLVSGSSDMTALVWDFRVCASRARDDDGADWQPRQLAHLRGHSGAVLNVCLDERWILTCSRDTTIRVYERATLQLVRVYRNHAGPVNVGLLSRDAAGRSIVMSASGDGSMQLWDLARGECLRTFVGHERGVACLDFGGGVVVSGSNDNTVRVWDAASGRCCGISREHAQLVRAVVWEARRRVGVSAGYDRRIVCWSVAPQLLVGDADPPPELEPFMRLCESEGRVFDVQIDAQRLLSAGEDSMVYVTDFAHGEPLMRLFS</sequence>
<dbReference type="SMART" id="SM00320">
    <property type="entry name" value="WD40"/>
    <property type="match status" value="7"/>
</dbReference>
<dbReference type="Pfam" id="PF00400">
    <property type="entry name" value="WD40"/>
    <property type="match status" value="4"/>
</dbReference>
<feature type="domain" description="F-box" evidence="4">
    <location>
        <begin position="52"/>
        <end position="96"/>
    </location>
</feature>
<dbReference type="PROSITE" id="PS50082">
    <property type="entry name" value="WD_REPEATS_2"/>
    <property type="match status" value="4"/>
</dbReference>
<dbReference type="PROSITE" id="PS50294">
    <property type="entry name" value="WD_REPEATS_REGION"/>
    <property type="match status" value="2"/>
</dbReference>
<dbReference type="PANTHER" id="PTHR19848">
    <property type="entry name" value="WD40 REPEAT PROTEIN"/>
    <property type="match status" value="1"/>
</dbReference>
<dbReference type="GeneID" id="37267344"/>
<organism evidence="5 6">
    <name type="scientific">Tilletiopsis washingtonensis</name>
    <dbReference type="NCBI Taxonomy" id="58919"/>
    <lineage>
        <taxon>Eukaryota</taxon>
        <taxon>Fungi</taxon>
        <taxon>Dikarya</taxon>
        <taxon>Basidiomycota</taxon>
        <taxon>Ustilaginomycotina</taxon>
        <taxon>Exobasidiomycetes</taxon>
        <taxon>Entylomatales</taxon>
        <taxon>Entylomatales incertae sedis</taxon>
        <taxon>Tilletiopsis</taxon>
    </lineage>
</organism>
<dbReference type="InterPro" id="IPR001680">
    <property type="entry name" value="WD40_rpt"/>
</dbReference>
<dbReference type="RefSeq" id="XP_025598073.1">
    <property type="nucleotide sequence ID" value="XM_025739798.1"/>
</dbReference>
<evidence type="ECO:0000313" key="6">
    <source>
        <dbReference type="Proteomes" id="UP000245946"/>
    </source>
</evidence>
<protein>
    <submittedName>
        <fullName evidence="5">WD40 repeat-like protein</fullName>
    </submittedName>
</protein>
<dbReference type="InterPro" id="IPR019775">
    <property type="entry name" value="WD40_repeat_CS"/>
</dbReference>
<dbReference type="EMBL" id="KZ819293">
    <property type="protein sequence ID" value="PWN97794.1"/>
    <property type="molecule type" value="Genomic_DNA"/>
</dbReference>
<dbReference type="CDD" id="cd00200">
    <property type="entry name" value="WD40"/>
    <property type="match status" value="1"/>
</dbReference>
<dbReference type="PROSITE" id="PS00678">
    <property type="entry name" value="WD_REPEATS_1"/>
    <property type="match status" value="3"/>
</dbReference>
<dbReference type="PRINTS" id="PR00320">
    <property type="entry name" value="GPROTEINBRPT"/>
</dbReference>
<dbReference type="STRING" id="58919.A0A316Z9V4"/>
<feature type="repeat" description="WD" evidence="3">
    <location>
        <begin position="327"/>
        <end position="349"/>
    </location>
</feature>
<reference evidence="5 6" key="1">
    <citation type="journal article" date="2018" name="Mol. Biol. Evol.">
        <title>Broad Genomic Sampling Reveals a Smut Pathogenic Ancestry of the Fungal Clade Ustilaginomycotina.</title>
        <authorList>
            <person name="Kijpornyongpan T."/>
            <person name="Mondo S.J."/>
            <person name="Barry K."/>
            <person name="Sandor L."/>
            <person name="Lee J."/>
            <person name="Lipzen A."/>
            <person name="Pangilinan J."/>
            <person name="LaButti K."/>
            <person name="Hainaut M."/>
            <person name="Henrissat B."/>
            <person name="Grigoriev I.V."/>
            <person name="Spatafora J.W."/>
            <person name="Aime M.C."/>
        </authorList>
    </citation>
    <scope>NUCLEOTIDE SEQUENCE [LARGE SCALE GENOMIC DNA]</scope>
    <source>
        <strain evidence="5 6">MCA 4186</strain>
    </source>
</reference>
<evidence type="ECO:0000313" key="5">
    <source>
        <dbReference type="EMBL" id="PWN97794.1"/>
    </source>
</evidence>
<dbReference type="Gene3D" id="2.130.10.10">
    <property type="entry name" value="YVTN repeat-like/Quinoprotein amine dehydrogenase"/>
    <property type="match status" value="3"/>
</dbReference>
<dbReference type="PANTHER" id="PTHR19848:SF8">
    <property type="entry name" value="F-BOX AND WD REPEAT DOMAIN CONTAINING 7"/>
    <property type="match status" value="1"/>
</dbReference>
<dbReference type="OrthoDB" id="19711at2759"/>
<accession>A0A316Z9V4</accession>
<keyword evidence="2" id="KW-0677">Repeat</keyword>
<dbReference type="Proteomes" id="UP000245946">
    <property type="component" value="Unassembled WGS sequence"/>
</dbReference>
<dbReference type="SUPFAM" id="SSF50978">
    <property type="entry name" value="WD40 repeat-like"/>
    <property type="match status" value="1"/>
</dbReference>
<dbReference type="InterPro" id="IPR036047">
    <property type="entry name" value="F-box-like_dom_sf"/>
</dbReference>
<evidence type="ECO:0000256" key="3">
    <source>
        <dbReference type="PROSITE-ProRule" id="PRU00221"/>
    </source>
</evidence>
<dbReference type="Pfam" id="PF12937">
    <property type="entry name" value="F-box-like"/>
    <property type="match status" value="1"/>
</dbReference>
<dbReference type="SUPFAM" id="SSF81383">
    <property type="entry name" value="F-box domain"/>
    <property type="match status" value="1"/>
</dbReference>
<dbReference type="InterPro" id="IPR036322">
    <property type="entry name" value="WD40_repeat_dom_sf"/>
</dbReference>
<name>A0A316Z9V4_9BASI</name>
<dbReference type="InterPro" id="IPR001810">
    <property type="entry name" value="F-box_dom"/>
</dbReference>
<dbReference type="InterPro" id="IPR015943">
    <property type="entry name" value="WD40/YVTN_repeat-like_dom_sf"/>
</dbReference>
<gene>
    <name evidence="5" type="ORF">FA09DRAFT_27150</name>
</gene>
<feature type="repeat" description="WD" evidence="3">
    <location>
        <begin position="444"/>
        <end position="488"/>
    </location>
</feature>
<keyword evidence="6" id="KW-1185">Reference proteome</keyword>
<feature type="repeat" description="WD" evidence="3">
    <location>
        <begin position="489"/>
        <end position="524"/>
    </location>
</feature>
<proteinExistence type="predicted"/>
<evidence type="ECO:0000259" key="4">
    <source>
        <dbReference type="Pfam" id="PF12937"/>
    </source>
</evidence>